<dbReference type="PANTHER" id="PTHR30329">
    <property type="entry name" value="STATOR ELEMENT OF FLAGELLAR MOTOR COMPLEX"/>
    <property type="match status" value="1"/>
</dbReference>
<evidence type="ECO:0000256" key="1">
    <source>
        <dbReference type="ARBA" id="ARBA00004442"/>
    </source>
</evidence>
<evidence type="ECO:0000313" key="13">
    <source>
        <dbReference type="EMBL" id="SEP60405.1"/>
    </source>
</evidence>
<keyword evidence="3 11" id="KW-0732">Signal</keyword>
<dbReference type="CDD" id="cd07185">
    <property type="entry name" value="OmpA_C-like"/>
    <property type="match status" value="1"/>
</dbReference>
<feature type="signal peptide" evidence="11">
    <location>
        <begin position="1"/>
        <end position="18"/>
    </location>
</feature>
<gene>
    <name evidence="9" type="primary">pal</name>
    <name evidence="13" type="ORF">SAMN05216548_10165</name>
</gene>
<dbReference type="PANTHER" id="PTHR30329:SF21">
    <property type="entry name" value="LIPOPROTEIN YIAD-RELATED"/>
    <property type="match status" value="1"/>
</dbReference>
<dbReference type="AlphaFoldDB" id="A0A1H8Z7H2"/>
<comment type="function">
    <text evidence="9">Part of the Tol-Pal system, which plays a role in outer membrane invagination during cell division and is important for maintaining outer membrane integrity.</text>
</comment>
<dbReference type="PROSITE" id="PS51123">
    <property type="entry name" value="OMPA_2"/>
    <property type="match status" value="1"/>
</dbReference>
<keyword evidence="7 13" id="KW-0449">Lipoprotein</keyword>
<keyword evidence="5" id="KW-0564">Palmitate</keyword>
<evidence type="ECO:0000256" key="3">
    <source>
        <dbReference type="ARBA" id="ARBA00022729"/>
    </source>
</evidence>
<evidence type="ECO:0000256" key="6">
    <source>
        <dbReference type="ARBA" id="ARBA00023237"/>
    </source>
</evidence>
<dbReference type="InterPro" id="IPR036737">
    <property type="entry name" value="OmpA-like_sf"/>
</dbReference>
<dbReference type="InterPro" id="IPR014169">
    <property type="entry name" value="Pal_lipo_C"/>
</dbReference>
<evidence type="ECO:0000256" key="8">
    <source>
        <dbReference type="ARBA" id="ARBA00023306"/>
    </source>
</evidence>
<comment type="subcellular location">
    <subcellularLocation>
        <location evidence="1">Cell outer membrane</location>
    </subcellularLocation>
</comment>
<keyword evidence="14" id="KW-1185">Reference proteome</keyword>
<proteinExistence type="inferred from homology"/>
<dbReference type="InterPro" id="IPR006664">
    <property type="entry name" value="OMP_bac"/>
</dbReference>
<feature type="chain" id="PRO_5011542741" description="Peptidoglycan-associated protein" evidence="11">
    <location>
        <begin position="19"/>
        <end position="175"/>
    </location>
</feature>
<evidence type="ECO:0000259" key="12">
    <source>
        <dbReference type="PROSITE" id="PS51123"/>
    </source>
</evidence>
<keyword evidence="6" id="KW-0998">Cell outer membrane</keyword>
<sequence length="175" mass="18254">MSSGLSVRKISFAGLMVAALLGAGCANQSKMLGAGGLGGAGGMGGMNGGGAGAATPGSAQDFQVNVGDRVFFNTDESSVNSQAAGILDRQAEWLNRYRQYTFTIEGHADERGTREYNIGLGARRANAARDYLVSRGVAAGRIRVVSYGKERPVALCSDNSCWSQNRRAVTVLSGR</sequence>
<dbReference type="RefSeq" id="WP_428976928.1">
    <property type="nucleotide sequence ID" value="NZ_FOFG01000001.1"/>
</dbReference>
<dbReference type="SUPFAM" id="SSF103088">
    <property type="entry name" value="OmpA-like"/>
    <property type="match status" value="1"/>
</dbReference>
<reference evidence="13 14" key="1">
    <citation type="submission" date="2016-10" db="EMBL/GenBank/DDBJ databases">
        <authorList>
            <person name="de Groot N.N."/>
        </authorList>
    </citation>
    <scope>NUCLEOTIDE SEQUENCE [LARGE SCALE GENOMIC DNA]</scope>
    <source>
        <strain evidence="13 14">A52C2</strain>
    </source>
</reference>
<dbReference type="GO" id="GO:0009279">
    <property type="term" value="C:cell outer membrane"/>
    <property type="evidence" value="ECO:0007669"/>
    <property type="project" value="UniProtKB-SubCell"/>
</dbReference>
<comment type="similarity">
    <text evidence="9">Belongs to the Pal lipoprotein family.</text>
</comment>
<dbReference type="Gene3D" id="3.30.1330.60">
    <property type="entry name" value="OmpA-like domain"/>
    <property type="match status" value="1"/>
</dbReference>
<feature type="domain" description="OmpA-like" evidence="12">
    <location>
        <begin position="59"/>
        <end position="175"/>
    </location>
</feature>
<protein>
    <recommendedName>
        <fullName evidence="9">Peptidoglycan-associated protein</fullName>
    </recommendedName>
</protein>
<dbReference type="InterPro" id="IPR006665">
    <property type="entry name" value="OmpA-like"/>
</dbReference>
<dbReference type="PRINTS" id="PR01021">
    <property type="entry name" value="OMPADOMAIN"/>
</dbReference>
<dbReference type="STRING" id="1855383.SAMN05216548_10165"/>
<dbReference type="Pfam" id="PF00691">
    <property type="entry name" value="OmpA"/>
    <property type="match status" value="1"/>
</dbReference>
<keyword evidence="2 9" id="KW-0132">Cell division</keyword>
<evidence type="ECO:0000256" key="10">
    <source>
        <dbReference type="PROSITE-ProRule" id="PRU00473"/>
    </source>
</evidence>
<dbReference type="Proteomes" id="UP000199647">
    <property type="component" value="Unassembled WGS sequence"/>
</dbReference>
<evidence type="ECO:0000256" key="7">
    <source>
        <dbReference type="ARBA" id="ARBA00023288"/>
    </source>
</evidence>
<evidence type="ECO:0000256" key="5">
    <source>
        <dbReference type="ARBA" id="ARBA00023139"/>
    </source>
</evidence>
<accession>A0A1H8Z7H2</accession>
<evidence type="ECO:0000256" key="4">
    <source>
        <dbReference type="ARBA" id="ARBA00023136"/>
    </source>
</evidence>
<dbReference type="InterPro" id="IPR039001">
    <property type="entry name" value="Pal"/>
</dbReference>
<evidence type="ECO:0000313" key="14">
    <source>
        <dbReference type="Proteomes" id="UP000199647"/>
    </source>
</evidence>
<dbReference type="GO" id="GO:0051301">
    <property type="term" value="P:cell division"/>
    <property type="evidence" value="ECO:0007669"/>
    <property type="project" value="UniProtKB-UniRule"/>
</dbReference>
<dbReference type="NCBIfam" id="TIGR02802">
    <property type="entry name" value="Pal_lipo"/>
    <property type="match status" value="1"/>
</dbReference>
<dbReference type="InterPro" id="IPR050330">
    <property type="entry name" value="Bact_OuterMem_StrucFunc"/>
</dbReference>
<keyword evidence="8 9" id="KW-0131">Cell cycle</keyword>
<name>A0A1H8Z7H2_9HYPH</name>
<keyword evidence="4 10" id="KW-0472">Membrane</keyword>
<organism evidence="13 14">
    <name type="scientific">Faunimonas pinastri</name>
    <dbReference type="NCBI Taxonomy" id="1855383"/>
    <lineage>
        <taxon>Bacteria</taxon>
        <taxon>Pseudomonadati</taxon>
        <taxon>Pseudomonadota</taxon>
        <taxon>Alphaproteobacteria</taxon>
        <taxon>Hyphomicrobiales</taxon>
        <taxon>Afifellaceae</taxon>
        <taxon>Faunimonas</taxon>
    </lineage>
</organism>
<comment type="subunit">
    <text evidence="9">The Tol-Pal system is composed of five core proteins: the inner membrane proteins TolA, TolQ and TolR, the periplasmic protein TolB and the outer membrane protein Pal. They form a network linking the inner and outer membranes and the peptidoglycan layer.</text>
</comment>
<dbReference type="HAMAP" id="MF_02204">
    <property type="entry name" value="Pal"/>
    <property type="match status" value="1"/>
</dbReference>
<evidence type="ECO:0000256" key="9">
    <source>
        <dbReference type="HAMAP-Rule" id="MF_02204"/>
    </source>
</evidence>
<evidence type="ECO:0000256" key="2">
    <source>
        <dbReference type="ARBA" id="ARBA00022618"/>
    </source>
</evidence>
<dbReference type="EMBL" id="FOFG01000001">
    <property type="protein sequence ID" value="SEP60405.1"/>
    <property type="molecule type" value="Genomic_DNA"/>
</dbReference>
<evidence type="ECO:0000256" key="11">
    <source>
        <dbReference type="SAM" id="SignalP"/>
    </source>
</evidence>
<dbReference type="PROSITE" id="PS01068">
    <property type="entry name" value="OMPA_1"/>
    <property type="match status" value="1"/>
</dbReference>
<dbReference type="InterPro" id="IPR006690">
    <property type="entry name" value="OMPA-like_CS"/>
</dbReference>